<name>A0A482VN18_ASBVE</name>
<accession>A0A482VN18</accession>
<reference evidence="1 2" key="1">
    <citation type="submission" date="2017-03" db="EMBL/GenBank/DDBJ databases">
        <title>Genome of the blue death feigning beetle - Asbolus verrucosus.</title>
        <authorList>
            <person name="Rider S.D."/>
        </authorList>
    </citation>
    <scope>NUCLEOTIDE SEQUENCE [LARGE SCALE GENOMIC DNA]</scope>
    <source>
        <strain evidence="1">Butters</strain>
        <tissue evidence="1">Head and leg muscle</tissue>
    </source>
</reference>
<protein>
    <submittedName>
        <fullName evidence="1">Uncharacterized protein</fullName>
    </submittedName>
</protein>
<evidence type="ECO:0000313" key="2">
    <source>
        <dbReference type="Proteomes" id="UP000292052"/>
    </source>
</evidence>
<comment type="caution">
    <text evidence="1">The sequence shown here is derived from an EMBL/GenBank/DDBJ whole genome shotgun (WGS) entry which is preliminary data.</text>
</comment>
<keyword evidence="2" id="KW-1185">Reference proteome</keyword>
<organism evidence="1 2">
    <name type="scientific">Asbolus verrucosus</name>
    <name type="common">Desert ironclad beetle</name>
    <dbReference type="NCBI Taxonomy" id="1661398"/>
    <lineage>
        <taxon>Eukaryota</taxon>
        <taxon>Metazoa</taxon>
        <taxon>Ecdysozoa</taxon>
        <taxon>Arthropoda</taxon>
        <taxon>Hexapoda</taxon>
        <taxon>Insecta</taxon>
        <taxon>Pterygota</taxon>
        <taxon>Neoptera</taxon>
        <taxon>Endopterygota</taxon>
        <taxon>Coleoptera</taxon>
        <taxon>Polyphaga</taxon>
        <taxon>Cucujiformia</taxon>
        <taxon>Tenebrionidae</taxon>
        <taxon>Pimeliinae</taxon>
        <taxon>Asbolus</taxon>
    </lineage>
</organism>
<proteinExistence type="predicted"/>
<dbReference type="EMBL" id="QDEB01081002">
    <property type="protein sequence ID" value="RZC34331.1"/>
    <property type="molecule type" value="Genomic_DNA"/>
</dbReference>
<dbReference type="Proteomes" id="UP000292052">
    <property type="component" value="Unassembled WGS sequence"/>
</dbReference>
<sequence>MLQEQTYLCERFEIGSSI</sequence>
<dbReference type="AlphaFoldDB" id="A0A482VN18"/>
<gene>
    <name evidence="1" type="ORF">BDFB_009727</name>
</gene>
<evidence type="ECO:0000313" key="1">
    <source>
        <dbReference type="EMBL" id="RZC34331.1"/>
    </source>
</evidence>